<name>D3VJV0_XENNA</name>
<keyword evidence="3" id="KW-1185">Reference proteome</keyword>
<evidence type="ECO:0000313" key="2">
    <source>
        <dbReference type="EMBL" id="CBJ91009.1"/>
    </source>
</evidence>
<keyword evidence="1" id="KW-0812">Transmembrane</keyword>
<reference evidence="2 3" key="1">
    <citation type="journal article" date="2011" name="PLoS ONE">
        <title>The entomopathogenic bacterial endosymbionts xenorhabdus and photorhabdus: convergent lifestyles from divergent genomes.</title>
        <authorList>
            <person name="Chaston J.M."/>
            <person name="Suen G."/>
            <person name="Tucker S.L."/>
            <person name="Andersen A.W."/>
            <person name="Bhasin A."/>
            <person name="Bode E."/>
            <person name="Bode H.B."/>
            <person name="Brachmann A.O."/>
            <person name="Cowles C.E."/>
            <person name="Cowles K.N."/>
            <person name="Darby C."/>
            <person name="de Leon L."/>
            <person name="Drace K."/>
            <person name="Du Z."/>
            <person name="Givaudan A."/>
            <person name="Herbert Tran E.E."/>
            <person name="Jewell K.A."/>
            <person name="Knack J.J."/>
            <person name="Krasomil-Osterfeld K.C."/>
            <person name="Kukor R."/>
            <person name="Lanois A."/>
            <person name="Latreille P."/>
            <person name="Leimgruber N.K."/>
            <person name="Lipke C.M."/>
            <person name="Liu R."/>
            <person name="Lu X."/>
            <person name="Martens E.C."/>
            <person name="Marri P.R."/>
            <person name="Medigue C."/>
            <person name="Menard M.L."/>
            <person name="Miller N.M."/>
            <person name="Morales-Soto N."/>
            <person name="Norton S."/>
            <person name="Ogier J.C."/>
            <person name="Orchard S.S."/>
            <person name="Park D."/>
            <person name="Park Y."/>
            <person name="Qurollo B.A."/>
            <person name="Sugar D.R."/>
            <person name="Richards G.R."/>
            <person name="Rouy Z."/>
            <person name="Slominski B."/>
            <person name="Slominski K."/>
            <person name="Snyder H."/>
            <person name="Tjaden B.C."/>
            <person name="van der Hoeven R."/>
            <person name="Welch R.D."/>
            <person name="Wheeler C."/>
            <person name="Xiang B."/>
            <person name="Barbazuk B."/>
            <person name="Gaudriault S."/>
            <person name="Goodner B."/>
            <person name="Slater S.C."/>
            <person name="Forst S."/>
            <person name="Goldman B.S."/>
            <person name="Goodrich-Blair H."/>
        </authorList>
    </citation>
    <scope>NUCLEOTIDE SEQUENCE [LARGE SCALE GENOMIC DNA]</scope>
    <source>
        <strain evidence="3">ATCC 19061 / DSM 3370 / CCUG 14189 / LMG 1036 / NCIMB 9965 / AN6</strain>
    </source>
</reference>
<keyword evidence="1" id="KW-0472">Membrane</keyword>
<evidence type="ECO:0000256" key="1">
    <source>
        <dbReference type="SAM" id="Phobius"/>
    </source>
</evidence>
<protein>
    <submittedName>
        <fullName evidence="2">Uncharacterized protein</fullName>
    </submittedName>
</protein>
<sequence length="76" mass="9275">MIKRVFNLIIHYTQWILFKNIPYLLIYYVNFAVLTTNSPTLFWFITRNFINALILIKYLSSLFLLSNKKSTRKNYY</sequence>
<dbReference type="STRING" id="406817.XNC1_2955"/>
<dbReference type="Proteomes" id="UP000008075">
    <property type="component" value="Chromosome"/>
</dbReference>
<feature type="transmembrane region" description="Helical" evidence="1">
    <location>
        <begin position="41"/>
        <end position="65"/>
    </location>
</feature>
<accession>D3VJV0</accession>
<gene>
    <name evidence="2" type="ordered locus">XNC1_2955</name>
</gene>
<dbReference type="HOGENOM" id="CLU_2653670_0_0_6"/>
<feature type="transmembrane region" description="Helical" evidence="1">
    <location>
        <begin position="12"/>
        <end position="29"/>
    </location>
</feature>
<proteinExistence type="predicted"/>
<keyword evidence="1" id="KW-1133">Transmembrane helix</keyword>
<evidence type="ECO:0000313" key="3">
    <source>
        <dbReference type="Proteomes" id="UP000008075"/>
    </source>
</evidence>
<dbReference type="EMBL" id="FN667742">
    <property type="protein sequence ID" value="CBJ91009.1"/>
    <property type="molecule type" value="Genomic_DNA"/>
</dbReference>
<dbReference type="AlphaFoldDB" id="D3VJV0"/>
<organism evidence="2 3">
    <name type="scientific">Xenorhabdus nematophila (strain ATCC 19061 / DSM 3370 / CCUG 14189 / LMG 1036 / NCIMB 9965 / AN6)</name>
    <dbReference type="NCBI Taxonomy" id="406817"/>
    <lineage>
        <taxon>Bacteria</taxon>
        <taxon>Pseudomonadati</taxon>
        <taxon>Pseudomonadota</taxon>
        <taxon>Gammaproteobacteria</taxon>
        <taxon>Enterobacterales</taxon>
        <taxon>Morganellaceae</taxon>
        <taxon>Xenorhabdus</taxon>
    </lineage>
</organism>
<dbReference type="KEGG" id="xne:XNC1_2955"/>